<evidence type="ECO:0000313" key="3">
    <source>
        <dbReference type="EMBL" id="OGM04864.1"/>
    </source>
</evidence>
<accession>A0A1F7WPT3</accession>
<name>A0A1F7WPT3_9BACT</name>
<proteinExistence type="inferred from homology"/>
<feature type="domain" description="Cell envelope-related transcriptional attenuator" evidence="2">
    <location>
        <begin position="70"/>
        <end position="273"/>
    </location>
</feature>
<dbReference type="EMBL" id="MGFK01000004">
    <property type="protein sequence ID" value="OGM04864.1"/>
    <property type="molecule type" value="Genomic_DNA"/>
</dbReference>
<protein>
    <recommendedName>
        <fullName evidence="2">Cell envelope-related transcriptional attenuator domain-containing protein</fullName>
    </recommendedName>
</protein>
<reference evidence="3 4" key="1">
    <citation type="journal article" date="2016" name="Nat. Commun.">
        <title>Thousands of microbial genomes shed light on interconnected biogeochemical processes in an aquifer system.</title>
        <authorList>
            <person name="Anantharaman K."/>
            <person name="Brown C.T."/>
            <person name="Hug L.A."/>
            <person name="Sharon I."/>
            <person name="Castelle C.J."/>
            <person name="Probst A.J."/>
            <person name="Thomas B.C."/>
            <person name="Singh A."/>
            <person name="Wilkins M.J."/>
            <person name="Karaoz U."/>
            <person name="Brodie E.L."/>
            <person name="Williams K.H."/>
            <person name="Hubbard S.S."/>
            <person name="Banfield J.F."/>
        </authorList>
    </citation>
    <scope>NUCLEOTIDE SEQUENCE [LARGE SCALE GENOMIC DNA]</scope>
</reference>
<gene>
    <name evidence="3" type="ORF">A2112_00580</name>
</gene>
<dbReference type="Gene3D" id="3.40.630.190">
    <property type="entry name" value="LCP protein"/>
    <property type="match status" value="1"/>
</dbReference>
<organism evidence="3 4">
    <name type="scientific">Candidatus Woesebacteria bacterium GWA1_42_12</name>
    <dbReference type="NCBI Taxonomy" id="1802472"/>
    <lineage>
        <taxon>Bacteria</taxon>
        <taxon>Candidatus Woeseibacteriota</taxon>
    </lineage>
</organism>
<evidence type="ECO:0000313" key="4">
    <source>
        <dbReference type="Proteomes" id="UP000177091"/>
    </source>
</evidence>
<dbReference type="Pfam" id="PF03816">
    <property type="entry name" value="LytR_cpsA_psr"/>
    <property type="match status" value="1"/>
</dbReference>
<comment type="similarity">
    <text evidence="1">Belongs to the LytR/CpsA/Psr (LCP) family.</text>
</comment>
<evidence type="ECO:0000259" key="2">
    <source>
        <dbReference type="Pfam" id="PF03816"/>
    </source>
</evidence>
<dbReference type="Proteomes" id="UP000177091">
    <property type="component" value="Unassembled WGS sequence"/>
</dbReference>
<comment type="caution">
    <text evidence="3">The sequence shown here is derived from an EMBL/GenBank/DDBJ whole genome shotgun (WGS) entry which is preliminary data.</text>
</comment>
<sequence length="362" mass="40409">MKKKFLLPIFFATFVLAFLTGYFASMFSKIFIKRVPTPQEESPPITLTDKALDVLLIGYGGPGHDGGTLSDTLIVVHSDFENKKITFISVPRDLWAPIPYDWDNLQNYKINMAHAIGVDDVRYANKKPEFRKEAGGGNMAKRVVGEVTGLTIENFVSVNFEGVVKIIDLLGGAEVDVPVAFDDYLYPVKGKENETCGFSGEEIADFHAKYTGFDLEKQFTCRYEHLHFDKGKVTMNGETALKFVRSRHSLQHGGDFARSERQYALLTGIKNKAVSLEAAKKLTGILDEISRNVRTDLTPEQITSFRGLLSKEGEFKVSSIYLTEQNVLNSGRSSDGQFILVPKEGINKWGKIQEFIAQGISQ</sequence>
<dbReference type="InterPro" id="IPR004474">
    <property type="entry name" value="LytR_CpsA_psr"/>
</dbReference>
<dbReference type="InterPro" id="IPR050922">
    <property type="entry name" value="LytR/CpsA/Psr_CW_biosynth"/>
</dbReference>
<dbReference type="AlphaFoldDB" id="A0A1F7WPT3"/>
<dbReference type="PANTHER" id="PTHR33392">
    <property type="entry name" value="POLYISOPRENYL-TEICHOIC ACID--PEPTIDOGLYCAN TEICHOIC ACID TRANSFERASE TAGU"/>
    <property type="match status" value="1"/>
</dbReference>
<evidence type="ECO:0000256" key="1">
    <source>
        <dbReference type="ARBA" id="ARBA00006068"/>
    </source>
</evidence>
<dbReference type="PANTHER" id="PTHR33392:SF6">
    <property type="entry name" value="POLYISOPRENYL-TEICHOIC ACID--PEPTIDOGLYCAN TEICHOIC ACID TRANSFERASE TAGU"/>
    <property type="match status" value="1"/>
</dbReference>